<proteinExistence type="predicted"/>
<name>A0ACD5ZD51_AVESA</name>
<sequence length="141" mass="15710">MAPEYASDGLYSMKSDIFSFGVLTLEILSGKSNSGSHECGEFFNLLGYAWQLWEEGRWIELVDASLFPSCHSAEMMRCIKIALLCVQESAVDRPTTLDVVAMLRSKSTVLREPKHPAYFNIREGCVVRSTGIHSSSVIVTR</sequence>
<reference evidence="1" key="1">
    <citation type="submission" date="2021-05" db="EMBL/GenBank/DDBJ databases">
        <authorList>
            <person name="Scholz U."/>
            <person name="Mascher M."/>
            <person name="Fiebig A."/>
        </authorList>
    </citation>
    <scope>NUCLEOTIDE SEQUENCE [LARGE SCALE GENOMIC DNA]</scope>
</reference>
<keyword evidence="2" id="KW-1185">Reference proteome</keyword>
<evidence type="ECO:0000313" key="2">
    <source>
        <dbReference type="Proteomes" id="UP001732700"/>
    </source>
</evidence>
<dbReference type="EnsemblPlants" id="AVESA.00010b.r2.6CG1147470.1">
    <property type="protein sequence ID" value="AVESA.00010b.r2.6CG1147470.1.CDS"/>
    <property type="gene ID" value="AVESA.00010b.r2.6CG1147470"/>
</dbReference>
<accession>A0ACD5ZD51</accession>
<protein>
    <submittedName>
        <fullName evidence="1">Uncharacterized protein</fullName>
    </submittedName>
</protein>
<organism evidence="1 2">
    <name type="scientific">Avena sativa</name>
    <name type="common">Oat</name>
    <dbReference type="NCBI Taxonomy" id="4498"/>
    <lineage>
        <taxon>Eukaryota</taxon>
        <taxon>Viridiplantae</taxon>
        <taxon>Streptophyta</taxon>
        <taxon>Embryophyta</taxon>
        <taxon>Tracheophyta</taxon>
        <taxon>Spermatophyta</taxon>
        <taxon>Magnoliopsida</taxon>
        <taxon>Liliopsida</taxon>
        <taxon>Poales</taxon>
        <taxon>Poaceae</taxon>
        <taxon>BOP clade</taxon>
        <taxon>Pooideae</taxon>
        <taxon>Poodae</taxon>
        <taxon>Poeae</taxon>
        <taxon>Poeae Chloroplast Group 1 (Aveneae type)</taxon>
        <taxon>Aveninae</taxon>
        <taxon>Avena</taxon>
    </lineage>
</organism>
<evidence type="ECO:0000313" key="1">
    <source>
        <dbReference type="EnsemblPlants" id="AVESA.00010b.r2.6CG1147470.1.CDS"/>
    </source>
</evidence>
<reference evidence="1" key="2">
    <citation type="submission" date="2025-09" db="UniProtKB">
        <authorList>
            <consortium name="EnsemblPlants"/>
        </authorList>
    </citation>
    <scope>IDENTIFICATION</scope>
</reference>
<dbReference type="Proteomes" id="UP001732700">
    <property type="component" value="Chromosome 6C"/>
</dbReference>